<evidence type="ECO:0008006" key="5">
    <source>
        <dbReference type="Google" id="ProtNLM"/>
    </source>
</evidence>
<evidence type="ECO:0000313" key="3">
    <source>
        <dbReference type="EMBL" id="KAJ0195810.1"/>
    </source>
</evidence>
<evidence type="ECO:0000256" key="2">
    <source>
        <dbReference type="SAM" id="MobiDB-lite"/>
    </source>
</evidence>
<evidence type="ECO:0000313" key="4">
    <source>
        <dbReference type="Proteomes" id="UP000235145"/>
    </source>
</evidence>
<dbReference type="SUPFAM" id="SSF56112">
    <property type="entry name" value="Protein kinase-like (PK-like)"/>
    <property type="match status" value="1"/>
</dbReference>
<comment type="caution">
    <text evidence="3">The sequence shown here is derived from an EMBL/GenBank/DDBJ whole genome shotgun (WGS) entry which is preliminary data.</text>
</comment>
<evidence type="ECO:0000256" key="1">
    <source>
        <dbReference type="ARBA" id="ARBA00005926"/>
    </source>
</evidence>
<name>A0A9R1UZV3_LACSA</name>
<protein>
    <recommendedName>
        <fullName evidence="5">Non-specific serine/threonine protein kinase</fullName>
    </recommendedName>
</protein>
<gene>
    <name evidence="3" type="ORF">LSAT_V11C700373240</name>
</gene>
<reference evidence="3 4" key="1">
    <citation type="journal article" date="2017" name="Nat. Commun.">
        <title>Genome assembly with in vitro proximity ligation data and whole-genome triplication in lettuce.</title>
        <authorList>
            <person name="Reyes-Chin-Wo S."/>
            <person name="Wang Z."/>
            <person name="Yang X."/>
            <person name="Kozik A."/>
            <person name="Arikit S."/>
            <person name="Song C."/>
            <person name="Xia L."/>
            <person name="Froenicke L."/>
            <person name="Lavelle D.O."/>
            <person name="Truco M.J."/>
            <person name="Xia R."/>
            <person name="Zhu S."/>
            <person name="Xu C."/>
            <person name="Xu H."/>
            <person name="Xu X."/>
            <person name="Cox K."/>
            <person name="Korf I."/>
            <person name="Meyers B.C."/>
            <person name="Michelmore R.W."/>
        </authorList>
    </citation>
    <scope>NUCLEOTIDE SEQUENCE [LARGE SCALE GENOMIC DNA]</scope>
    <source>
        <strain evidence="4">cv. Salinas</strain>
        <tissue evidence="3">Seedlings</tissue>
    </source>
</reference>
<feature type="compositionally biased region" description="Polar residues" evidence="2">
    <location>
        <begin position="83"/>
        <end position="99"/>
    </location>
</feature>
<organism evidence="3 4">
    <name type="scientific">Lactuca sativa</name>
    <name type="common">Garden lettuce</name>
    <dbReference type="NCBI Taxonomy" id="4236"/>
    <lineage>
        <taxon>Eukaryota</taxon>
        <taxon>Viridiplantae</taxon>
        <taxon>Streptophyta</taxon>
        <taxon>Embryophyta</taxon>
        <taxon>Tracheophyta</taxon>
        <taxon>Spermatophyta</taxon>
        <taxon>Magnoliopsida</taxon>
        <taxon>eudicotyledons</taxon>
        <taxon>Gunneridae</taxon>
        <taxon>Pentapetalae</taxon>
        <taxon>asterids</taxon>
        <taxon>campanulids</taxon>
        <taxon>Asterales</taxon>
        <taxon>Asteraceae</taxon>
        <taxon>Cichorioideae</taxon>
        <taxon>Cichorieae</taxon>
        <taxon>Lactucinae</taxon>
        <taxon>Lactuca</taxon>
    </lineage>
</organism>
<accession>A0A9R1UZV3</accession>
<dbReference type="PANTHER" id="PTHR11909">
    <property type="entry name" value="CASEIN KINASE-RELATED"/>
    <property type="match status" value="1"/>
</dbReference>
<dbReference type="Proteomes" id="UP000235145">
    <property type="component" value="Unassembled WGS sequence"/>
</dbReference>
<dbReference type="InterPro" id="IPR050235">
    <property type="entry name" value="CK1_Ser-Thr_kinase"/>
</dbReference>
<keyword evidence="4" id="KW-1185">Reference proteome</keyword>
<comment type="similarity">
    <text evidence="1">Belongs to the protein kinase superfamily. CK1 Ser/Thr protein kinase family. Casein kinase I subfamily.</text>
</comment>
<feature type="region of interest" description="Disordered" evidence="2">
    <location>
        <begin position="77"/>
        <end position="103"/>
    </location>
</feature>
<dbReference type="EMBL" id="NBSK02000007">
    <property type="protein sequence ID" value="KAJ0195810.1"/>
    <property type="molecule type" value="Genomic_DNA"/>
</dbReference>
<proteinExistence type="inferred from homology"/>
<dbReference type="AlphaFoldDB" id="A0A9R1UZV3"/>
<dbReference type="Gene3D" id="1.10.510.10">
    <property type="entry name" value="Transferase(Phosphotransferase) domain 1"/>
    <property type="match status" value="1"/>
</dbReference>
<sequence>MNPKLLVSRKREMIYTRLKHGFSLHKSKLLSVSGSKADIREEDVLKEKDAFEDLKKLAAKSLTETVNQLIDTVNQVKEDENAEQATRPSRVTDAGQNRSGAPLKDADNVIISQHQHAAASQIQARETDIHALSELTRVMKDGQVTQSEKYEELLMAGTAFEELVNAHKDVIKGIWVWRTPVEMDIDGFKTSVFYLDTEGFESIGKSNIYNQWIFFSDPHFFRIFALATIREADISRLSFAVELTEEFYGRLSQGARCRHILSLVLNKLQLWSLSSEQQSRRDDLESLGYVFFLPWQGLKGATKKQKYDKICEKKVSIPIENHHLEFAAYFKYCRSLTFDQKPNYGFLKRLFRDLLTREGFDFDYVFDWVILKHHQSEKE</sequence>
<dbReference type="InterPro" id="IPR011009">
    <property type="entry name" value="Kinase-like_dom_sf"/>
</dbReference>